<gene>
    <name evidence="1" type="ORF">MM415B04311_0011</name>
</gene>
<reference evidence="1" key="1">
    <citation type="submission" date="2020-03" db="EMBL/GenBank/DDBJ databases">
        <title>The deep terrestrial virosphere.</title>
        <authorList>
            <person name="Holmfeldt K."/>
            <person name="Nilsson E."/>
            <person name="Simone D."/>
            <person name="Lopez-Fernandez M."/>
            <person name="Wu X."/>
            <person name="de Brujin I."/>
            <person name="Lundin D."/>
            <person name="Andersson A."/>
            <person name="Bertilsson S."/>
            <person name="Dopson M."/>
        </authorList>
    </citation>
    <scope>NUCLEOTIDE SEQUENCE</scope>
    <source>
        <strain evidence="1">MM415B04311</strain>
    </source>
</reference>
<evidence type="ECO:0000313" key="1">
    <source>
        <dbReference type="EMBL" id="QJA93229.1"/>
    </source>
</evidence>
<dbReference type="AlphaFoldDB" id="A0A6M3LFT3"/>
<accession>A0A6M3LFT3</accession>
<proteinExistence type="predicted"/>
<sequence>MKVTVEMLREACASNPWLNDEEYPTWDYTWDAPTVFADKEALLAFFRGGNCTVRYAVQYHNLVFINQDNGGDEWLTIKLHDGRLHPFESITFHAVIRCGDIYFHHMIEDMEAATLEQCKSLSYLGARLNSLDIHVWPYHAMDRMWEAGDHSWREVGEEIFYDQMECVPPAKMSSITFAVGEAWKSDKTGIVHAMFCKTDGRFFARHDYLANFNPIAYREQIRKQREVSNEPV</sequence>
<name>A0A6M3LFT3_9ZZZZ</name>
<protein>
    <submittedName>
        <fullName evidence="1">Uncharacterized protein</fullName>
    </submittedName>
</protein>
<dbReference type="EMBL" id="MT143132">
    <property type="protein sequence ID" value="QJA93229.1"/>
    <property type="molecule type" value="Genomic_DNA"/>
</dbReference>
<organism evidence="1">
    <name type="scientific">viral metagenome</name>
    <dbReference type="NCBI Taxonomy" id="1070528"/>
    <lineage>
        <taxon>unclassified sequences</taxon>
        <taxon>metagenomes</taxon>
        <taxon>organismal metagenomes</taxon>
    </lineage>
</organism>